<keyword evidence="1" id="KW-0521">NADP</keyword>
<comment type="catalytic activity">
    <reaction evidence="3">
        <text>(R)-pantolactone + NADP(+) = 2-dehydropantolactone + NADPH + H(+)</text>
        <dbReference type="Rhea" id="RHEA:18981"/>
        <dbReference type="ChEBI" id="CHEBI:15378"/>
        <dbReference type="ChEBI" id="CHEBI:16719"/>
        <dbReference type="ChEBI" id="CHEBI:18395"/>
        <dbReference type="ChEBI" id="CHEBI:57783"/>
        <dbReference type="ChEBI" id="CHEBI:58349"/>
        <dbReference type="EC" id="1.1.1.358"/>
    </reaction>
</comment>
<protein>
    <recommendedName>
        <fullName evidence="6">2-dehydropantolactone reductase</fullName>
        <ecNumber evidence="5">1.1.1.358</ecNumber>
    </recommendedName>
    <alternativeName>
        <fullName evidence="6">2-dehydropantolactone reductase</fullName>
    </alternativeName>
    <alternativeName>
        <fullName evidence="7">Ketopantoyl-lactone reductase</fullName>
    </alternativeName>
</protein>
<dbReference type="EC" id="1.1.1.358" evidence="5"/>
<proteinExistence type="predicted"/>
<dbReference type="Proteomes" id="UP000694255">
    <property type="component" value="Unassembled WGS sequence"/>
</dbReference>
<name>A0A8J5UVV5_9ASCO</name>
<dbReference type="GeneID" id="73470774"/>
<dbReference type="OrthoDB" id="416253at2759"/>
<dbReference type="Pfam" id="PF00248">
    <property type="entry name" value="Aldo_ket_red"/>
    <property type="match status" value="1"/>
</dbReference>
<evidence type="ECO:0000256" key="3">
    <source>
        <dbReference type="ARBA" id="ARBA00050878"/>
    </source>
</evidence>
<evidence type="ECO:0000313" key="9">
    <source>
        <dbReference type="EMBL" id="KAG7662510.1"/>
    </source>
</evidence>
<sequence>MVAQLEIRNEKYTLNNGTVIPAIGLGTWQSDNRHEFYDSVKCALKNGYRHIDTAACYKNEEYIGKAIKDSCIPREEIFITTKIWNDRHKDVAKALDESLEKLGVEYVDLYLVHWPVSIDPKTGKPYDDWDYVDTYKALQKLYKESGKIKALGVSNFTKKKLERLLNDPEVDVVPVVNQIEAHPLLTQDELYKYLEEKNIKIAAYSPLGSAHSPLIKNETILEIANKNGVDAGQVLISWAVQRKTIVLPKSVKESRLISNLKTFILSDKDFETLNKLSEKYGVVRTCTMEYNNFDD</sequence>
<keyword evidence="10" id="KW-1185">Reference proteome</keyword>
<reference evidence="9 10" key="1">
    <citation type="journal article" date="2021" name="DNA Res.">
        <title>Genome analysis of Candida subhashii reveals its hybrid nature and dual mitochondrial genome conformations.</title>
        <authorList>
            <person name="Mixao V."/>
            <person name="Hegedusova E."/>
            <person name="Saus E."/>
            <person name="Pryszcz L.P."/>
            <person name="Cillingova A."/>
            <person name="Nosek J."/>
            <person name="Gabaldon T."/>
        </authorList>
    </citation>
    <scope>NUCLEOTIDE SEQUENCE [LARGE SCALE GENOMIC DNA]</scope>
    <source>
        <strain evidence="9 10">CBS 10753</strain>
    </source>
</reference>
<dbReference type="PANTHER" id="PTHR43827">
    <property type="entry name" value="2,5-DIKETO-D-GLUCONIC ACID REDUCTASE"/>
    <property type="match status" value="1"/>
</dbReference>
<evidence type="ECO:0000256" key="5">
    <source>
        <dbReference type="ARBA" id="ARBA00066965"/>
    </source>
</evidence>
<organism evidence="9 10">
    <name type="scientific">[Candida] subhashii</name>
    <dbReference type="NCBI Taxonomy" id="561895"/>
    <lineage>
        <taxon>Eukaryota</taxon>
        <taxon>Fungi</taxon>
        <taxon>Dikarya</taxon>
        <taxon>Ascomycota</taxon>
        <taxon>Saccharomycotina</taxon>
        <taxon>Pichiomycetes</taxon>
        <taxon>Debaryomycetaceae</taxon>
        <taxon>Spathaspora</taxon>
    </lineage>
</organism>
<evidence type="ECO:0000313" key="10">
    <source>
        <dbReference type="Proteomes" id="UP000694255"/>
    </source>
</evidence>
<dbReference type="PANTHER" id="PTHR43827:SF3">
    <property type="entry name" value="NADP-DEPENDENT OXIDOREDUCTASE DOMAIN-CONTAINING PROTEIN"/>
    <property type="match status" value="1"/>
</dbReference>
<evidence type="ECO:0000259" key="8">
    <source>
        <dbReference type="Pfam" id="PF00248"/>
    </source>
</evidence>
<evidence type="ECO:0000256" key="7">
    <source>
        <dbReference type="ARBA" id="ARBA00081322"/>
    </source>
</evidence>
<gene>
    <name evidence="9" type="ORF">J8A68_003974</name>
</gene>
<dbReference type="PROSITE" id="PS00798">
    <property type="entry name" value="ALDOKETO_REDUCTASE_1"/>
    <property type="match status" value="1"/>
</dbReference>
<accession>A0A8J5UVV5</accession>
<evidence type="ECO:0000256" key="6">
    <source>
        <dbReference type="ARBA" id="ARBA00079693"/>
    </source>
</evidence>
<comment type="catalytic activity">
    <reaction evidence="4">
        <text>isatin + NADPH + H(+) = 3-hydroxyindolin-2-one + NADP(+)</text>
        <dbReference type="Rhea" id="RHEA:68608"/>
        <dbReference type="ChEBI" id="CHEBI:15378"/>
        <dbReference type="ChEBI" id="CHEBI:27539"/>
        <dbReference type="ChEBI" id="CHEBI:28536"/>
        <dbReference type="ChEBI" id="CHEBI:57783"/>
        <dbReference type="ChEBI" id="CHEBI:58349"/>
    </reaction>
</comment>
<dbReference type="PIRSF" id="PIRSF000097">
    <property type="entry name" value="AKR"/>
    <property type="match status" value="1"/>
</dbReference>
<evidence type="ECO:0000256" key="2">
    <source>
        <dbReference type="ARBA" id="ARBA00023002"/>
    </source>
</evidence>
<dbReference type="InterPro" id="IPR023210">
    <property type="entry name" value="NADP_OxRdtase_dom"/>
</dbReference>
<feature type="domain" description="NADP-dependent oxidoreductase" evidence="8">
    <location>
        <begin position="23"/>
        <end position="277"/>
    </location>
</feature>
<dbReference type="GO" id="GO:0042180">
    <property type="term" value="P:ketone metabolic process"/>
    <property type="evidence" value="ECO:0007669"/>
    <property type="project" value="UniProtKB-ARBA"/>
</dbReference>
<dbReference type="EMBL" id="JAGSYN010000173">
    <property type="protein sequence ID" value="KAG7662510.1"/>
    <property type="molecule type" value="Genomic_DNA"/>
</dbReference>
<dbReference type="RefSeq" id="XP_049262743.1">
    <property type="nucleotide sequence ID" value="XM_049407883.1"/>
</dbReference>
<dbReference type="AlphaFoldDB" id="A0A8J5UVV5"/>
<dbReference type="GO" id="GO:0047011">
    <property type="term" value="F:2-dehydropantolactone reductase (A-specific) activity"/>
    <property type="evidence" value="ECO:0007669"/>
    <property type="project" value="UniProtKB-ARBA"/>
</dbReference>
<dbReference type="InterPro" id="IPR020471">
    <property type="entry name" value="AKR"/>
</dbReference>
<evidence type="ECO:0000256" key="4">
    <source>
        <dbReference type="ARBA" id="ARBA00051098"/>
    </source>
</evidence>
<dbReference type="InterPro" id="IPR018170">
    <property type="entry name" value="Aldo/ket_reductase_CS"/>
</dbReference>
<comment type="caution">
    <text evidence="9">The sequence shown here is derived from an EMBL/GenBank/DDBJ whole genome shotgun (WGS) entry which is preliminary data.</text>
</comment>
<keyword evidence="2" id="KW-0560">Oxidoreductase</keyword>
<evidence type="ECO:0000256" key="1">
    <source>
        <dbReference type="ARBA" id="ARBA00022857"/>
    </source>
</evidence>
<dbReference type="FunFam" id="3.20.20.100:FF:000002">
    <property type="entry name" value="2,5-diketo-D-gluconic acid reductase A"/>
    <property type="match status" value="1"/>
</dbReference>